<dbReference type="OrthoDB" id="7777654at2759"/>
<evidence type="ECO:0000256" key="1">
    <source>
        <dbReference type="ARBA" id="ARBA00001974"/>
    </source>
</evidence>
<comment type="cofactor">
    <cofactor evidence="1">
        <name>FAD</name>
        <dbReference type="ChEBI" id="CHEBI:57692"/>
    </cofactor>
</comment>
<dbReference type="EMBL" id="MCGE01000002">
    <property type="protein sequence ID" value="ORZ24379.1"/>
    <property type="molecule type" value="Genomic_DNA"/>
</dbReference>
<gene>
    <name evidence="6" type="ORF">BCR42DRAFT_486664</name>
</gene>
<keyword evidence="3" id="KW-0274">FAD</keyword>
<dbReference type="InterPro" id="IPR027477">
    <property type="entry name" value="Succ_DH/fumarate_Rdtase_cat_sf"/>
</dbReference>
<dbReference type="GO" id="GO:0016491">
    <property type="term" value="F:oxidoreductase activity"/>
    <property type="evidence" value="ECO:0007669"/>
    <property type="project" value="UniProtKB-KW"/>
</dbReference>
<comment type="caution">
    <text evidence="6">The sequence shown here is derived from an EMBL/GenBank/DDBJ whole genome shotgun (WGS) entry which is preliminary data.</text>
</comment>
<evidence type="ECO:0000256" key="3">
    <source>
        <dbReference type="ARBA" id="ARBA00022827"/>
    </source>
</evidence>
<evidence type="ECO:0000256" key="4">
    <source>
        <dbReference type="ARBA" id="ARBA00023002"/>
    </source>
</evidence>
<reference evidence="6 7" key="1">
    <citation type="submission" date="2016-07" db="EMBL/GenBank/DDBJ databases">
        <title>Pervasive Adenine N6-methylation of Active Genes in Fungi.</title>
        <authorList>
            <consortium name="DOE Joint Genome Institute"/>
            <person name="Mondo S.J."/>
            <person name="Dannebaum R.O."/>
            <person name="Kuo R.C."/>
            <person name="Labutti K."/>
            <person name="Haridas S."/>
            <person name="Kuo A."/>
            <person name="Salamov A."/>
            <person name="Ahrendt S.R."/>
            <person name="Lipzen A."/>
            <person name="Sullivan W."/>
            <person name="Andreopoulos W.B."/>
            <person name="Clum A."/>
            <person name="Lindquist E."/>
            <person name="Daum C."/>
            <person name="Ramamoorthy G.K."/>
            <person name="Gryganskyi A."/>
            <person name="Culley D."/>
            <person name="Magnuson J.K."/>
            <person name="James T.Y."/>
            <person name="O'Malley M.A."/>
            <person name="Stajich J.E."/>
            <person name="Spatafora J.W."/>
            <person name="Visel A."/>
            <person name="Grigoriev I.V."/>
        </authorList>
    </citation>
    <scope>NUCLEOTIDE SEQUENCE [LARGE SCALE GENOMIC DNA]</scope>
    <source>
        <strain evidence="6 7">NRRL 1336</strain>
    </source>
</reference>
<dbReference type="SUPFAM" id="SSF56425">
    <property type="entry name" value="Succinate dehydrogenase/fumarate reductase flavoprotein, catalytic domain"/>
    <property type="match status" value="1"/>
</dbReference>
<sequence>MNETNWDVIVVGGGNAGYSAALSAKNNGAKNVLMIEKSKQANDYRGGNTYCTAGAFRTVFHGLKDLQPILHELDDETAALIDMEPYTYRQFYDDVMRVTSGRADPTLTDLLVSESRPTISWLAQLGIQFRLSFHRQAYKVQNRYKFWGGMVLSTVDGGKGLIAQWEQAATRQGIHVQYGTQCVGLSLDPTGMHVNGVKVISQDSPSVTLLQSRGGVILACGGFEASAALRAQYLGPSWELAHVRGTPYNTGDGLIMAQRDCQAATMGGWSSCHSTCWDLNTSPHRGHQELTNQFTKSGYPLGVMINSDGFRFVDEGMDFRNYTYAFFGKEILKQPGGVAYQIYDSRVTDWLRKEEYADDVVEKVVADTLEELAEKLAMVDKNNTSSSSGGATAPVKKQRGILRSQQQFLSTIKKYNQCVYAHQKHAPHLTWDPSVKDGLSTQSPGNELAIPKSNWSLPLDRPPFVAVKITTGITFTFGGLAIDPSTSSVLNTSGNPVDGLWACGEMIGGVFYENYPGGSGLMLGAITGRNAGVSAAKASEKRQRHRGKL</sequence>
<keyword evidence="7" id="KW-1185">Reference proteome</keyword>
<evidence type="ECO:0000259" key="5">
    <source>
        <dbReference type="Pfam" id="PF00890"/>
    </source>
</evidence>
<feature type="domain" description="FAD-dependent oxidoreductase 2 FAD-binding" evidence="5">
    <location>
        <begin position="7"/>
        <end position="519"/>
    </location>
</feature>
<dbReference type="Gene3D" id="3.50.50.60">
    <property type="entry name" value="FAD/NAD(P)-binding domain"/>
    <property type="match status" value="1"/>
</dbReference>
<dbReference type="STRING" id="90262.A0A1X2IYF4"/>
<dbReference type="AlphaFoldDB" id="A0A1X2IYF4"/>
<dbReference type="PANTHER" id="PTHR43400:SF7">
    <property type="entry name" value="FAD-DEPENDENT OXIDOREDUCTASE 2 FAD BINDING DOMAIN-CONTAINING PROTEIN"/>
    <property type="match status" value="1"/>
</dbReference>
<dbReference type="InterPro" id="IPR036188">
    <property type="entry name" value="FAD/NAD-bd_sf"/>
</dbReference>
<dbReference type="Proteomes" id="UP000193560">
    <property type="component" value="Unassembled WGS sequence"/>
</dbReference>
<proteinExistence type="predicted"/>
<name>A0A1X2IYF4_9FUNG</name>
<dbReference type="InterPro" id="IPR050315">
    <property type="entry name" value="FAD-oxidoreductase_2"/>
</dbReference>
<dbReference type="SUPFAM" id="SSF51905">
    <property type="entry name" value="FAD/NAD(P)-binding domain"/>
    <property type="match status" value="1"/>
</dbReference>
<dbReference type="Gene3D" id="3.90.700.10">
    <property type="entry name" value="Succinate dehydrogenase/fumarate reductase flavoprotein, catalytic domain"/>
    <property type="match status" value="1"/>
</dbReference>
<dbReference type="InterPro" id="IPR003953">
    <property type="entry name" value="FAD-dep_OxRdtase_2_FAD-bd"/>
</dbReference>
<protein>
    <submittedName>
        <fullName evidence="6">Tricarballylate dehydrogenase</fullName>
    </submittedName>
</protein>
<accession>A0A1X2IYF4</accession>
<evidence type="ECO:0000256" key="2">
    <source>
        <dbReference type="ARBA" id="ARBA00022630"/>
    </source>
</evidence>
<keyword evidence="4" id="KW-0560">Oxidoreductase</keyword>
<keyword evidence="2" id="KW-0285">Flavoprotein</keyword>
<evidence type="ECO:0000313" key="7">
    <source>
        <dbReference type="Proteomes" id="UP000193560"/>
    </source>
</evidence>
<dbReference type="Pfam" id="PF00890">
    <property type="entry name" value="FAD_binding_2"/>
    <property type="match status" value="1"/>
</dbReference>
<evidence type="ECO:0000313" key="6">
    <source>
        <dbReference type="EMBL" id="ORZ24379.1"/>
    </source>
</evidence>
<feature type="non-terminal residue" evidence="6">
    <location>
        <position position="1"/>
    </location>
</feature>
<organism evidence="6 7">
    <name type="scientific">Absidia repens</name>
    <dbReference type="NCBI Taxonomy" id="90262"/>
    <lineage>
        <taxon>Eukaryota</taxon>
        <taxon>Fungi</taxon>
        <taxon>Fungi incertae sedis</taxon>
        <taxon>Mucoromycota</taxon>
        <taxon>Mucoromycotina</taxon>
        <taxon>Mucoromycetes</taxon>
        <taxon>Mucorales</taxon>
        <taxon>Cunninghamellaceae</taxon>
        <taxon>Absidia</taxon>
    </lineage>
</organism>
<dbReference type="PANTHER" id="PTHR43400">
    <property type="entry name" value="FUMARATE REDUCTASE"/>
    <property type="match status" value="1"/>
</dbReference>